<dbReference type="Proteomes" id="UP000232003">
    <property type="component" value="Chromosome"/>
</dbReference>
<name>A0A2K8T2J4_9NOSO</name>
<dbReference type="EMBL" id="CP024785">
    <property type="protein sequence ID" value="AUB41833.1"/>
    <property type="molecule type" value="Genomic_DNA"/>
</dbReference>
<proteinExistence type="predicted"/>
<sequence>MYKLIKADLLGHQQLLETEKVKQELSRFVQSEWRDIAIGKIM</sequence>
<accession>A0A2K8T2J4</accession>
<dbReference type="AlphaFoldDB" id="A0A2K8T2J4"/>
<gene>
    <name evidence="1" type="ORF">COO91_07915</name>
</gene>
<reference evidence="1 2" key="1">
    <citation type="submission" date="2017-11" db="EMBL/GenBank/DDBJ databases">
        <title>Complete genome of a free-living desiccation-tolerant cyanobacterium and its photosynthetic adaptation to extreme terrestrial habitat.</title>
        <authorList>
            <person name="Shang J."/>
        </authorList>
    </citation>
    <scope>NUCLEOTIDE SEQUENCE [LARGE SCALE GENOMIC DNA]</scope>
    <source>
        <strain evidence="1 2">CCNUN1</strain>
    </source>
</reference>
<evidence type="ECO:0000313" key="2">
    <source>
        <dbReference type="Proteomes" id="UP000232003"/>
    </source>
</evidence>
<evidence type="ECO:0000313" key="1">
    <source>
        <dbReference type="EMBL" id="AUB41833.1"/>
    </source>
</evidence>
<organism evidence="1 2">
    <name type="scientific">Nostoc flagelliforme CCNUN1</name>
    <dbReference type="NCBI Taxonomy" id="2038116"/>
    <lineage>
        <taxon>Bacteria</taxon>
        <taxon>Bacillati</taxon>
        <taxon>Cyanobacteriota</taxon>
        <taxon>Cyanophyceae</taxon>
        <taxon>Nostocales</taxon>
        <taxon>Nostocaceae</taxon>
        <taxon>Nostoc</taxon>
    </lineage>
</organism>
<keyword evidence="2" id="KW-1185">Reference proteome</keyword>
<dbReference type="KEGG" id="nfl:COO91_07915"/>
<protein>
    <submittedName>
        <fullName evidence="1">Uncharacterized protein</fullName>
    </submittedName>
</protein>